<evidence type="ECO:0000313" key="5">
    <source>
        <dbReference type="Proteomes" id="UP000053859"/>
    </source>
</evidence>
<dbReference type="Gene3D" id="3.40.630.30">
    <property type="match status" value="1"/>
</dbReference>
<feature type="domain" description="N-acetyltransferase" evidence="3">
    <location>
        <begin position="11"/>
        <end position="170"/>
    </location>
</feature>
<dbReference type="GO" id="GO:0016747">
    <property type="term" value="F:acyltransferase activity, transferring groups other than amino-acyl groups"/>
    <property type="evidence" value="ECO:0007669"/>
    <property type="project" value="InterPro"/>
</dbReference>
<dbReference type="PATRIC" id="fig|146537.3.peg.1804"/>
<evidence type="ECO:0000256" key="2">
    <source>
        <dbReference type="ARBA" id="ARBA00023315"/>
    </source>
</evidence>
<dbReference type="InterPro" id="IPR050832">
    <property type="entry name" value="Bact_Acetyltransf"/>
</dbReference>
<keyword evidence="5" id="KW-1185">Reference proteome</keyword>
<dbReference type="CDD" id="cd04301">
    <property type="entry name" value="NAT_SF"/>
    <property type="match status" value="1"/>
</dbReference>
<proteinExistence type="predicted"/>
<protein>
    <submittedName>
        <fullName evidence="4">Acetyltransferase</fullName>
    </submittedName>
</protein>
<gene>
    <name evidence="4" type="ORF">SAZU_1712</name>
</gene>
<evidence type="ECO:0000256" key="1">
    <source>
        <dbReference type="ARBA" id="ARBA00022679"/>
    </source>
</evidence>
<name>A0A0K8PGF9_STRAJ</name>
<dbReference type="AlphaFoldDB" id="A0A0K8PGF9"/>
<dbReference type="PANTHER" id="PTHR43877">
    <property type="entry name" value="AMINOALKYLPHOSPHONATE N-ACETYLTRANSFERASE-RELATED-RELATED"/>
    <property type="match status" value="1"/>
</dbReference>
<dbReference type="Proteomes" id="UP000053859">
    <property type="component" value="Unassembled WGS sequence"/>
</dbReference>
<dbReference type="InterPro" id="IPR000182">
    <property type="entry name" value="GNAT_dom"/>
</dbReference>
<organism evidence="4 5">
    <name type="scientific">Streptomyces azureus</name>
    <dbReference type="NCBI Taxonomy" id="146537"/>
    <lineage>
        <taxon>Bacteria</taxon>
        <taxon>Bacillati</taxon>
        <taxon>Actinomycetota</taxon>
        <taxon>Actinomycetes</taxon>
        <taxon>Kitasatosporales</taxon>
        <taxon>Streptomycetaceae</taxon>
        <taxon>Streptomyces</taxon>
    </lineage>
</organism>
<dbReference type="SUPFAM" id="SSF55729">
    <property type="entry name" value="Acyl-CoA N-acyltransferases (Nat)"/>
    <property type="match status" value="1"/>
</dbReference>
<sequence length="198" mass="21608">MRAGALPSYAMEITVCRAADVALLDQYIGSPGATSFHARRFERQEGGQSTYLVAWLDGRPVGHAELRWGGCDDATVRAARPGCPEINALAVWPQTLRSRGIGSALVRAAEERARERGRTAIGLGVADDNPRAAALYARLGYRPLTPYVGRWSYEDHDGVTHECVEELTFLVKELVRTSPVQRTNAAVQRTSGQSRGTQ</sequence>
<evidence type="ECO:0000259" key="3">
    <source>
        <dbReference type="PROSITE" id="PS51186"/>
    </source>
</evidence>
<dbReference type="PROSITE" id="PS51186">
    <property type="entry name" value="GNAT"/>
    <property type="match status" value="1"/>
</dbReference>
<keyword evidence="2" id="KW-0012">Acyltransferase</keyword>
<accession>A0A0K8PGF9</accession>
<dbReference type="EMBL" id="DF968221">
    <property type="protein sequence ID" value="GAP46975.1"/>
    <property type="molecule type" value="Genomic_DNA"/>
</dbReference>
<dbReference type="Pfam" id="PF00583">
    <property type="entry name" value="Acetyltransf_1"/>
    <property type="match status" value="1"/>
</dbReference>
<keyword evidence="1 4" id="KW-0808">Transferase</keyword>
<reference evidence="4" key="1">
    <citation type="journal article" date="2015" name="Genome Announc.">
        <title>Draft Genome Sequence of Thiostrepton-Producing Streptomyces azureus ATCC 14921.</title>
        <authorList>
            <person name="Sakihara K."/>
            <person name="Maeda J."/>
            <person name="Tashiro K."/>
            <person name="Fujino Y."/>
            <person name="Kuhara S."/>
            <person name="Ohshima T."/>
            <person name="Ogata S."/>
            <person name="Doi K."/>
        </authorList>
    </citation>
    <scope>NUCLEOTIDE SEQUENCE [LARGE SCALE GENOMIC DNA]</scope>
    <source>
        <strain evidence="4">ATCC14921</strain>
    </source>
</reference>
<dbReference type="InterPro" id="IPR016181">
    <property type="entry name" value="Acyl_CoA_acyltransferase"/>
</dbReference>
<evidence type="ECO:0000313" key="4">
    <source>
        <dbReference type="EMBL" id="GAP46975.1"/>
    </source>
</evidence>